<dbReference type="GeneID" id="26517838"/>
<name>A0A0F6TGP1_9CAUD</name>
<evidence type="ECO:0000313" key="1">
    <source>
        <dbReference type="EMBL" id="AKE44786.1"/>
    </source>
</evidence>
<protein>
    <submittedName>
        <fullName evidence="1">Uncharacterized protein</fullName>
    </submittedName>
</protein>
<sequence>MAFKYAKNTKVYHRTDSGKLYDCNFEWFRQAKKVEKNNA</sequence>
<evidence type="ECO:0000313" key="2">
    <source>
        <dbReference type="Proteomes" id="UP000033804"/>
    </source>
</evidence>
<organism evidence="1 2">
    <name type="scientific">Sinorhizobium phage phiM9</name>
    <dbReference type="NCBI Taxonomy" id="1636182"/>
    <lineage>
        <taxon>Viruses</taxon>
        <taxon>Duplodnaviria</taxon>
        <taxon>Heunggongvirae</taxon>
        <taxon>Uroviricota</taxon>
        <taxon>Caudoviricetes</taxon>
        <taxon>Pootjesviridae</taxon>
        <taxon>Emnonavirus</taxon>
        <taxon>Emnonavirus phiM9</taxon>
    </lineage>
</organism>
<dbReference type="KEGG" id="vg:26517838"/>
<dbReference type="EMBL" id="KP881232">
    <property type="protein sequence ID" value="AKE44786.1"/>
    <property type="molecule type" value="Genomic_DNA"/>
</dbReference>
<dbReference type="Proteomes" id="UP000033804">
    <property type="component" value="Segment"/>
</dbReference>
<dbReference type="RefSeq" id="YP_009189540.1">
    <property type="nucleotide sequence ID" value="NC_028676.1"/>
</dbReference>
<accession>A0A0F6TGP1</accession>
<proteinExistence type="predicted"/>
<reference evidence="1 2" key="1">
    <citation type="journal article" date="2015" name="J. Virol.">
        <title>Sinorhizobium meliloti Phage ?M9 Defines a New Group of T4 Superfamily Phages with Unusual Genomic Features but a Common T=16 Capsid.</title>
        <authorList>
            <person name="Johnson M.C."/>
            <person name="Tatum K.B."/>
            <person name="Lynn J.S."/>
            <person name="Brewer T.E."/>
            <person name="Lu S."/>
            <person name="Washburn B.K."/>
            <person name="Stroupe M.E."/>
            <person name="Jones K.M."/>
        </authorList>
    </citation>
    <scope>NUCLEOTIDE SEQUENCE [LARGE SCALE GENOMIC DNA]</scope>
</reference>
<keyword evidence="2" id="KW-1185">Reference proteome</keyword>
<reference evidence="2" key="2">
    <citation type="submission" date="2015-03" db="EMBL/GenBank/DDBJ databases">
        <title>The genome and structure of Sinorhizobium meliloti phage phiM9.</title>
        <authorList>
            <person name="Johnson M.C."/>
            <person name="Tatum K.B."/>
            <person name="Lynn J.S."/>
            <person name="Brewer T.E."/>
            <person name="Washburn B.K."/>
            <person name="Stroupe M.E."/>
            <person name="Jones K.M."/>
        </authorList>
    </citation>
    <scope>NUCLEOTIDE SEQUENCE [LARGE SCALE GENOMIC DNA]</scope>
</reference>
<gene>
    <name evidence="1" type="ORF">Sm_phiM9_158</name>
</gene>